<keyword evidence="4" id="KW-1185">Reference proteome</keyword>
<evidence type="ECO:0000313" key="4">
    <source>
        <dbReference type="Proteomes" id="UP000001423"/>
    </source>
</evidence>
<evidence type="ECO:0000313" key="3">
    <source>
        <dbReference type="EMBL" id="CAE21871.1"/>
    </source>
</evidence>
<organism evidence="3 4">
    <name type="scientific">Prochlorococcus marinus (strain MIT 9313)</name>
    <dbReference type="NCBI Taxonomy" id="74547"/>
    <lineage>
        <taxon>Bacteria</taxon>
        <taxon>Bacillati</taxon>
        <taxon>Cyanobacteriota</taxon>
        <taxon>Cyanophyceae</taxon>
        <taxon>Synechococcales</taxon>
        <taxon>Prochlorococcaceae</taxon>
        <taxon>Prochlorococcus</taxon>
    </lineage>
</organism>
<name>Q7TUP6_PROMM</name>
<feature type="region of interest" description="Disordered" evidence="1">
    <location>
        <begin position="18"/>
        <end position="37"/>
    </location>
</feature>
<keyword evidence="2" id="KW-0812">Transmembrane</keyword>
<keyword evidence="2" id="KW-1133">Transmembrane helix</keyword>
<keyword evidence="3" id="KW-0675">Receptor</keyword>
<evidence type="ECO:0000256" key="2">
    <source>
        <dbReference type="SAM" id="Phobius"/>
    </source>
</evidence>
<feature type="transmembrane region" description="Helical" evidence="2">
    <location>
        <begin position="41"/>
        <end position="66"/>
    </location>
</feature>
<dbReference type="eggNOG" id="ENOG5030RVU">
    <property type="taxonomic scope" value="Bacteria"/>
</dbReference>
<accession>Q7TUP6</accession>
<reference evidence="3 4" key="1">
    <citation type="journal article" date="2003" name="Nature">
        <title>Genome divergence in two Prochlorococcus ecotypes reflects oceanic niche differentiation.</title>
        <authorList>
            <person name="Rocap G."/>
            <person name="Larimer F.W."/>
            <person name="Lamerdin J.E."/>
            <person name="Malfatti S."/>
            <person name="Chain P."/>
            <person name="Ahlgren N.A."/>
            <person name="Arellano A."/>
            <person name="Coleman M."/>
            <person name="Hauser L."/>
            <person name="Hess W.R."/>
            <person name="Johnson Z.I."/>
            <person name="Land M.L."/>
            <person name="Lindell D."/>
            <person name="Post A.F."/>
            <person name="Regala W."/>
            <person name="Shah M."/>
            <person name="Shaw S.L."/>
            <person name="Steglich C."/>
            <person name="Sullivan M.B."/>
            <person name="Ting C.S."/>
            <person name="Tolonen A."/>
            <person name="Webb E.A."/>
            <person name="Zinser E.R."/>
            <person name="Chisholm S.W."/>
        </authorList>
    </citation>
    <scope>NUCLEOTIDE SEQUENCE [LARGE SCALE GENOMIC DNA]</scope>
    <source>
        <strain evidence="4">MIT 9313</strain>
    </source>
</reference>
<dbReference type="Proteomes" id="UP000001423">
    <property type="component" value="Chromosome"/>
</dbReference>
<dbReference type="AlphaFoldDB" id="Q7TUP6"/>
<proteinExistence type="predicted"/>
<dbReference type="KEGG" id="pmt:PMT_1696"/>
<dbReference type="HOGENOM" id="CLU_177775_0_0_3"/>
<keyword evidence="2" id="KW-0472">Membrane</keyword>
<sequence>MELEQPSVCLIITDSMAKDNGKGKKSKKSKKCASSSGSRRILWYAFGAGGLAARWIAAFALLAIAIKLYPLKQEAKFFNACIEETRNSGTSVSAAVRFCNGGT</sequence>
<gene>
    <name evidence="3" type="ordered locus">PMT_1696</name>
</gene>
<protein>
    <submittedName>
        <fullName evidence="3">Possible Pheromone A receptor</fullName>
    </submittedName>
</protein>
<dbReference type="EMBL" id="BX548175">
    <property type="protein sequence ID" value="CAE21871.1"/>
    <property type="molecule type" value="Genomic_DNA"/>
</dbReference>
<evidence type="ECO:0000256" key="1">
    <source>
        <dbReference type="SAM" id="MobiDB-lite"/>
    </source>
</evidence>